<sequence length="135" mass="15204">MVNWKESETALLWLIVTIPIFISLGFFAYIRWVIPLHIFPDEETGTCDCALATIVMVEDESKARFISPPPSYVASQSDRVYHLPTFPSTPIDKPPDYNPNPPSYAYAIGPDDVPLSDIQKRIVDQQFPGCHLLVP</sequence>
<feature type="transmembrane region" description="Helical" evidence="1">
    <location>
        <begin position="12"/>
        <end position="30"/>
    </location>
</feature>
<dbReference type="EMBL" id="MCGT01000035">
    <property type="protein sequence ID" value="ORX46980.1"/>
    <property type="molecule type" value="Genomic_DNA"/>
</dbReference>
<keyword evidence="1" id="KW-1133">Transmembrane helix</keyword>
<keyword evidence="1" id="KW-0812">Transmembrane</keyword>
<name>A0A1X2G7B7_9FUNG</name>
<organism evidence="2 3">
    <name type="scientific">Hesseltinella vesiculosa</name>
    <dbReference type="NCBI Taxonomy" id="101127"/>
    <lineage>
        <taxon>Eukaryota</taxon>
        <taxon>Fungi</taxon>
        <taxon>Fungi incertae sedis</taxon>
        <taxon>Mucoromycota</taxon>
        <taxon>Mucoromycotina</taxon>
        <taxon>Mucoromycetes</taxon>
        <taxon>Mucorales</taxon>
        <taxon>Cunninghamellaceae</taxon>
        <taxon>Hesseltinella</taxon>
    </lineage>
</organism>
<comment type="caution">
    <text evidence="2">The sequence shown here is derived from an EMBL/GenBank/DDBJ whole genome shotgun (WGS) entry which is preliminary data.</text>
</comment>
<evidence type="ECO:0000313" key="2">
    <source>
        <dbReference type="EMBL" id="ORX46980.1"/>
    </source>
</evidence>
<dbReference type="AlphaFoldDB" id="A0A1X2G7B7"/>
<reference evidence="2 3" key="1">
    <citation type="submission" date="2016-07" db="EMBL/GenBank/DDBJ databases">
        <title>Pervasive Adenine N6-methylation of Active Genes in Fungi.</title>
        <authorList>
            <consortium name="DOE Joint Genome Institute"/>
            <person name="Mondo S.J."/>
            <person name="Dannebaum R.O."/>
            <person name="Kuo R.C."/>
            <person name="Labutti K."/>
            <person name="Haridas S."/>
            <person name="Kuo A."/>
            <person name="Salamov A."/>
            <person name="Ahrendt S.R."/>
            <person name="Lipzen A."/>
            <person name="Sullivan W."/>
            <person name="Andreopoulos W.B."/>
            <person name="Clum A."/>
            <person name="Lindquist E."/>
            <person name="Daum C."/>
            <person name="Ramamoorthy G.K."/>
            <person name="Gryganskyi A."/>
            <person name="Culley D."/>
            <person name="Magnuson J.K."/>
            <person name="James T.Y."/>
            <person name="O'Malley M.A."/>
            <person name="Stajich J.E."/>
            <person name="Spatafora J.W."/>
            <person name="Visel A."/>
            <person name="Grigoriev I.V."/>
        </authorList>
    </citation>
    <scope>NUCLEOTIDE SEQUENCE [LARGE SCALE GENOMIC DNA]</scope>
    <source>
        <strain evidence="2 3">NRRL 3301</strain>
    </source>
</reference>
<proteinExistence type="predicted"/>
<dbReference type="OrthoDB" id="2286603at2759"/>
<keyword evidence="3" id="KW-1185">Reference proteome</keyword>
<protein>
    <submittedName>
        <fullName evidence="2">Uncharacterized protein</fullName>
    </submittedName>
</protein>
<accession>A0A1X2G7B7</accession>
<evidence type="ECO:0000256" key="1">
    <source>
        <dbReference type="SAM" id="Phobius"/>
    </source>
</evidence>
<gene>
    <name evidence="2" type="ORF">DM01DRAFT_328697</name>
</gene>
<keyword evidence="1" id="KW-0472">Membrane</keyword>
<dbReference type="Proteomes" id="UP000242146">
    <property type="component" value="Unassembled WGS sequence"/>
</dbReference>
<evidence type="ECO:0000313" key="3">
    <source>
        <dbReference type="Proteomes" id="UP000242146"/>
    </source>
</evidence>